<evidence type="ECO:0000313" key="4">
    <source>
        <dbReference type="Proteomes" id="UP000026960"/>
    </source>
</evidence>
<dbReference type="Proteomes" id="UP000026960">
    <property type="component" value="Chromosome 6"/>
</dbReference>
<dbReference type="PROSITE" id="PS50263">
    <property type="entry name" value="CN_HYDROLASE"/>
    <property type="match status" value="1"/>
</dbReference>
<evidence type="ECO:0000256" key="1">
    <source>
        <dbReference type="ARBA" id="ARBA00022801"/>
    </source>
</evidence>
<reference evidence="3" key="1">
    <citation type="journal article" date="2009" name="Rice">
        <title>De Novo Next Generation Sequencing of Plant Genomes.</title>
        <authorList>
            <person name="Rounsley S."/>
            <person name="Marri P.R."/>
            <person name="Yu Y."/>
            <person name="He R."/>
            <person name="Sisneros N."/>
            <person name="Goicoechea J.L."/>
            <person name="Lee S.J."/>
            <person name="Angelova A."/>
            <person name="Kudrna D."/>
            <person name="Luo M."/>
            <person name="Affourtit J."/>
            <person name="Desany B."/>
            <person name="Knight J."/>
            <person name="Niazi F."/>
            <person name="Egholm M."/>
            <person name="Wing R.A."/>
        </authorList>
    </citation>
    <scope>NUCLEOTIDE SEQUENCE [LARGE SCALE GENOMIC DNA]</scope>
    <source>
        <strain evidence="3">cv. IRGC 105608</strain>
    </source>
</reference>
<evidence type="ECO:0000259" key="2">
    <source>
        <dbReference type="PROSITE" id="PS50263"/>
    </source>
</evidence>
<dbReference type="STRING" id="65489.A0A0D3GDZ6"/>
<dbReference type="AlphaFoldDB" id="A0A0D3GDZ6"/>
<dbReference type="Gene3D" id="3.60.110.10">
    <property type="entry name" value="Carbon-nitrogen hydrolase"/>
    <property type="match status" value="1"/>
</dbReference>
<reference evidence="3" key="2">
    <citation type="submission" date="2015-03" db="UniProtKB">
        <authorList>
            <consortium name="EnsemblPlants"/>
        </authorList>
    </citation>
    <scope>IDENTIFICATION</scope>
</reference>
<dbReference type="eggNOG" id="KOG0806">
    <property type="taxonomic scope" value="Eukaryota"/>
</dbReference>
<keyword evidence="4" id="KW-1185">Reference proteome</keyword>
<dbReference type="FunFam" id="3.60.110.10:FF:000040">
    <property type="entry name" value="Os06g0206000 protein"/>
    <property type="match status" value="1"/>
</dbReference>
<dbReference type="CDD" id="cd07572">
    <property type="entry name" value="nit"/>
    <property type="match status" value="1"/>
</dbReference>
<accession>A0A0D3GDZ6</accession>
<organism evidence="3">
    <name type="scientific">Oryza barthii</name>
    <dbReference type="NCBI Taxonomy" id="65489"/>
    <lineage>
        <taxon>Eukaryota</taxon>
        <taxon>Viridiplantae</taxon>
        <taxon>Streptophyta</taxon>
        <taxon>Embryophyta</taxon>
        <taxon>Tracheophyta</taxon>
        <taxon>Spermatophyta</taxon>
        <taxon>Magnoliopsida</taxon>
        <taxon>Liliopsida</taxon>
        <taxon>Poales</taxon>
        <taxon>Poaceae</taxon>
        <taxon>BOP clade</taxon>
        <taxon>Oryzoideae</taxon>
        <taxon>Oryzeae</taxon>
        <taxon>Oryzinae</taxon>
        <taxon>Oryza</taxon>
    </lineage>
</organism>
<dbReference type="InterPro" id="IPR045254">
    <property type="entry name" value="Nit1/2_C-N_Hydrolase"/>
</dbReference>
<dbReference type="GO" id="GO:0006107">
    <property type="term" value="P:oxaloacetate metabolic process"/>
    <property type="evidence" value="ECO:0007669"/>
    <property type="project" value="TreeGrafter"/>
</dbReference>
<dbReference type="Pfam" id="PF00795">
    <property type="entry name" value="CN_hydrolase"/>
    <property type="match status" value="1"/>
</dbReference>
<dbReference type="Gramene" id="OBART06G06660.1">
    <property type="protein sequence ID" value="OBART06G06660.1"/>
    <property type="gene ID" value="OBART06G06660"/>
</dbReference>
<dbReference type="GO" id="GO:0006541">
    <property type="term" value="P:glutamine metabolic process"/>
    <property type="evidence" value="ECO:0007669"/>
    <property type="project" value="TreeGrafter"/>
</dbReference>
<dbReference type="InterPro" id="IPR036526">
    <property type="entry name" value="C-N_Hydrolase_sf"/>
</dbReference>
<name>A0A0D3GDZ6_9ORYZ</name>
<keyword evidence="1" id="KW-0378">Hydrolase</keyword>
<dbReference type="PANTHER" id="PTHR23088">
    <property type="entry name" value="NITRILASE-RELATED"/>
    <property type="match status" value="1"/>
</dbReference>
<dbReference type="HOGENOM" id="CLU_030130_1_0_1"/>
<dbReference type="SUPFAM" id="SSF56317">
    <property type="entry name" value="Carbon-nitrogen hydrolase"/>
    <property type="match status" value="1"/>
</dbReference>
<evidence type="ECO:0000313" key="3">
    <source>
        <dbReference type="EnsemblPlants" id="OBART06G06660.1"/>
    </source>
</evidence>
<protein>
    <recommendedName>
        <fullName evidence="2">CN hydrolase domain-containing protein</fullName>
    </recommendedName>
</protein>
<dbReference type="PANTHER" id="PTHR23088:SF53">
    <property type="entry name" value="OS06G0206000 PROTEIN"/>
    <property type="match status" value="1"/>
</dbReference>
<dbReference type="EnsemblPlants" id="OBART06G06660.1">
    <property type="protein sequence ID" value="OBART06G06660.1"/>
    <property type="gene ID" value="OBART06G06660"/>
</dbReference>
<dbReference type="InterPro" id="IPR003010">
    <property type="entry name" value="C-N_Hydrolase"/>
</dbReference>
<dbReference type="PaxDb" id="65489-OBART06G06660.1"/>
<feature type="domain" description="CN hydrolase" evidence="2">
    <location>
        <begin position="16"/>
        <end position="278"/>
    </location>
</feature>
<dbReference type="GO" id="GO:0006528">
    <property type="term" value="P:asparagine metabolic process"/>
    <property type="evidence" value="ECO:0007669"/>
    <property type="project" value="TreeGrafter"/>
</dbReference>
<dbReference type="GO" id="GO:0050152">
    <property type="term" value="F:omega-amidase activity"/>
    <property type="evidence" value="ECO:0007669"/>
    <property type="project" value="TreeGrafter"/>
</dbReference>
<sequence>MAAVSIPPPQPNATKYKVALLQLPVSPRKEENIARARARLDAAAAAGATLVVLPARGAPSDGGVLFQEIWNCPYSMETLPSHGEDIDGGASPSVSMLSEVAARRRITIVGGSIPERSSGRLFNTCCVIGPDGQIKAKHRKLHLFEIDIPGDITFRESDTFTAGQEPTIVDTDVGRIGIGICHDIRFPELAMLYRSRGAHLICYPSAFNMSTGQLLWDLMQKSRAVDNQLFVVTCSPARDPNAESDYMIWGHSSLIGPFGEVIATAGHEEATVVGEIDHSMIQTIRENLPLEMQRREDLYSTHWLMSGENLQATRHAPLDQMHNCNEVKMALLPWKLRPA</sequence>
<proteinExistence type="predicted"/>
<dbReference type="GO" id="GO:0005739">
    <property type="term" value="C:mitochondrion"/>
    <property type="evidence" value="ECO:0007669"/>
    <property type="project" value="TreeGrafter"/>
</dbReference>